<keyword evidence="1" id="KW-0732">Signal</keyword>
<dbReference type="eggNOG" id="COG3211">
    <property type="taxonomic scope" value="Bacteria"/>
</dbReference>
<protein>
    <recommendedName>
        <fullName evidence="4">DUF839 domain-containing protein</fullName>
    </recommendedName>
</protein>
<accession>C1A663</accession>
<feature type="signal peptide" evidence="1">
    <location>
        <begin position="1"/>
        <end position="25"/>
    </location>
</feature>
<organism evidence="2 3">
    <name type="scientific">Gemmatimonas aurantiaca (strain DSM 14586 / JCM 11422 / NBRC 100505 / T-27)</name>
    <dbReference type="NCBI Taxonomy" id="379066"/>
    <lineage>
        <taxon>Bacteria</taxon>
        <taxon>Pseudomonadati</taxon>
        <taxon>Gemmatimonadota</taxon>
        <taxon>Gemmatimonadia</taxon>
        <taxon>Gemmatimonadales</taxon>
        <taxon>Gemmatimonadaceae</taxon>
        <taxon>Gemmatimonas</taxon>
    </lineage>
</organism>
<sequence length="490" mass="52996">MTVAMRVPALQSSIAAALSCGLLFAACSDSTTDSPSVAPVALTNQSVTPSLVRSLVSGVEIYSLIGSDDKLPGSPNFVFGGSADGSGFMRHADGSFTALVNHEDNFAVSRVKFDKSLKPISGEYIVNSTAGRYRLCSATLVTPEIHGFGPLYITNGESSEESEILAVDPSGAANTPRYLAGLGRWNTENSVPLPKTAFPNRTVVVIGDDDSGAEGGQLALYVSNTVGDLENGNLYALARSDNNTRERDMVIGQTYPVQFRQIQNQRTLTGRQINQATVTINAVRFGRVEDIDYRKGSAAANAREIYFTVTGQNNSGVNADYSRTKYGRVYRVKFDESNPLQGTIEVILDGDDRTGPARQFQNPDNIYVGENYVYVQEDDNGYGDETHDAYVYQYNIATKDVRPVLELDHRRTQADAAIYNAEGARPAGKAGWEYGAMIDVSAEVGHANTFILSIQPHSWRAPKYAGVDGGTIRLSENQASQLVVVKGLPR</sequence>
<dbReference type="EMBL" id="AP009153">
    <property type="protein sequence ID" value="BAH37723.1"/>
    <property type="molecule type" value="Genomic_DNA"/>
</dbReference>
<gene>
    <name evidence="2" type="ordered locus">GAU_0681</name>
</gene>
<dbReference type="AlphaFoldDB" id="C1A663"/>
<dbReference type="HOGENOM" id="CLU_536241_0_0_0"/>
<evidence type="ECO:0008006" key="4">
    <source>
        <dbReference type="Google" id="ProtNLM"/>
    </source>
</evidence>
<name>C1A663_GEMAT</name>
<reference evidence="3" key="1">
    <citation type="submission" date="2006-03" db="EMBL/GenBank/DDBJ databases">
        <title>Complete genome sequence of Gemmatimonas aurantiaca T-27 that represents a novel phylum Gemmatimonadetes.</title>
        <authorList>
            <person name="Takasaki K."/>
            <person name="Ichikawa N."/>
            <person name="Miura H."/>
            <person name="Matsushita S."/>
            <person name="Watanabe Y."/>
            <person name="Oguchi A."/>
            <person name="Ankai A."/>
            <person name="Yashiro I."/>
            <person name="Takahashi M."/>
            <person name="Terui Y."/>
            <person name="Fukui S."/>
            <person name="Yokoyama H."/>
            <person name="Tanikawa S."/>
            <person name="Hanada S."/>
            <person name="Kamagata Y."/>
            <person name="Fujita N."/>
        </authorList>
    </citation>
    <scope>NUCLEOTIDE SEQUENCE [LARGE SCALE GENOMIC DNA]</scope>
    <source>
        <strain evidence="3">T-27 / DSM 14586 / JCM 11422 / NBRC 100505</strain>
    </source>
</reference>
<keyword evidence="3" id="KW-1185">Reference proteome</keyword>
<evidence type="ECO:0000313" key="3">
    <source>
        <dbReference type="Proteomes" id="UP000002209"/>
    </source>
</evidence>
<evidence type="ECO:0000313" key="2">
    <source>
        <dbReference type="EMBL" id="BAH37723.1"/>
    </source>
</evidence>
<dbReference type="KEGG" id="gau:GAU_0681"/>
<feature type="chain" id="PRO_5002906348" description="DUF839 domain-containing protein" evidence="1">
    <location>
        <begin position="26"/>
        <end position="490"/>
    </location>
</feature>
<proteinExistence type="predicted"/>
<dbReference type="PROSITE" id="PS51257">
    <property type="entry name" value="PROKAR_LIPOPROTEIN"/>
    <property type="match status" value="1"/>
</dbReference>
<dbReference type="Proteomes" id="UP000002209">
    <property type="component" value="Chromosome"/>
</dbReference>
<evidence type="ECO:0000256" key="1">
    <source>
        <dbReference type="SAM" id="SignalP"/>
    </source>
</evidence>
<dbReference type="STRING" id="379066.GAU_0681"/>